<keyword evidence="2" id="KW-1185">Reference proteome</keyword>
<sequence>PSGRAKSTIELQDNQTKKCHYLQLINDNQTFNESETANREIKKKNT</sequence>
<feature type="non-terminal residue" evidence="1">
    <location>
        <position position="1"/>
    </location>
</feature>
<accession>A0ACA9QG43</accession>
<comment type="caution">
    <text evidence="1">The sequence shown here is derived from an EMBL/GenBank/DDBJ whole genome shotgun (WGS) entry which is preliminary data.</text>
</comment>
<gene>
    <name evidence="1" type="ORF">SPELUC_LOCUS14502</name>
</gene>
<evidence type="ECO:0000313" key="2">
    <source>
        <dbReference type="Proteomes" id="UP000789366"/>
    </source>
</evidence>
<dbReference type="Proteomes" id="UP000789366">
    <property type="component" value="Unassembled WGS sequence"/>
</dbReference>
<name>A0ACA9QG43_9GLOM</name>
<proteinExistence type="predicted"/>
<dbReference type="EMBL" id="CAJVPW010042963">
    <property type="protein sequence ID" value="CAG8751308.1"/>
    <property type="molecule type" value="Genomic_DNA"/>
</dbReference>
<reference evidence="1" key="1">
    <citation type="submission" date="2021-06" db="EMBL/GenBank/DDBJ databases">
        <authorList>
            <person name="Kallberg Y."/>
            <person name="Tangrot J."/>
            <person name="Rosling A."/>
        </authorList>
    </citation>
    <scope>NUCLEOTIDE SEQUENCE</scope>
    <source>
        <strain evidence="1">28 12/20/2015</strain>
    </source>
</reference>
<protein>
    <submittedName>
        <fullName evidence="1">289_t:CDS:1</fullName>
    </submittedName>
</protein>
<evidence type="ECO:0000313" key="1">
    <source>
        <dbReference type="EMBL" id="CAG8751308.1"/>
    </source>
</evidence>
<feature type="non-terminal residue" evidence="1">
    <location>
        <position position="46"/>
    </location>
</feature>
<organism evidence="1 2">
    <name type="scientific">Cetraspora pellucida</name>
    <dbReference type="NCBI Taxonomy" id="1433469"/>
    <lineage>
        <taxon>Eukaryota</taxon>
        <taxon>Fungi</taxon>
        <taxon>Fungi incertae sedis</taxon>
        <taxon>Mucoromycota</taxon>
        <taxon>Glomeromycotina</taxon>
        <taxon>Glomeromycetes</taxon>
        <taxon>Diversisporales</taxon>
        <taxon>Gigasporaceae</taxon>
        <taxon>Cetraspora</taxon>
    </lineage>
</organism>